<dbReference type="GO" id="GO:0015990">
    <property type="term" value="P:electron transport coupled proton transport"/>
    <property type="evidence" value="ECO:0007669"/>
    <property type="project" value="TreeGrafter"/>
</dbReference>
<protein>
    <recommendedName>
        <fullName evidence="7">NADH-quinone oxidoreductase subunit B</fullName>
        <ecNumber evidence="7">7.1.1.-</ecNumber>
    </recommendedName>
    <alternativeName>
        <fullName evidence="7">NADH dehydrogenase I subunit B</fullName>
    </alternativeName>
    <alternativeName>
        <fullName evidence="7">NDH-1 subunit B</fullName>
    </alternativeName>
</protein>
<dbReference type="OrthoDB" id="9786737at2"/>
<evidence type="ECO:0000256" key="7">
    <source>
        <dbReference type="HAMAP-Rule" id="MF_01356"/>
    </source>
</evidence>
<comment type="subcellular location">
    <subcellularLocation>
        <location evidence="7">Cell membrane</location>
        <topology evidence="7">Peripheral membrane protein</topology>
        <orientation evidence="7">Cytoplasmic side</orientation>
    </subcellularLocation>
</comment>
<keyword evidence="7 8" id="KW-0411">Iron-sulfur</keyword>
<dbReference type="PANTHER" id="PTHR11995">
    <property type="entry name" value="NADH DEHYDROGENASE"/>
    <property type="match status" value="1"/>
</dbReference>
<evidence type="ECO:0000256" key="5">
    <source>
        <dbReference type="ARBA" id="ARBA00022967"/>
    </source>
</evidence>
<dbReference type="EMBL" id="JQAN02000015">
    <property type="protein sequence ID" value="PPD57267.1"/>
    <property type="molecule type" value="Genomic_DNA"/>
</dbReference>
<name>A0A2P5P4Q1_9CHLR</name>
<evidence type="ECO:0000256" key="4">
    <source>
        <dbReference type="ARBA" id="ARBA00022719"/>
    </source>
</evidence>
<keyword evidence="5 7" id="KW-1278">Translocase</keyword>
<feature type="domain" description="NADH:ubiquinone oxidoreductase-like 20kDa subunit" evidence="9">
    <location>
        <begin position="77"/>
        <end position="186"/>
    </location>
</feature>
<keyword evidence="3 7" id="KW-0004">4Fe-4S</keyword>
<comment type="catalytic activity">
    <reaction evidence="7">
        <text>a quinone + NADH + 5 H(+)(in) = a quinol + NAD(+) + 4 H(+)(out)</text>
        <dbReference type="Rhea" id="RHEA:57888"/>
        <dbReference type="ChEBI" id="CHEBI:15378"/>
        <dbReference type="ChEBI" id="CHEBI:24646"/>
        <dbReference type="ChEBI" id="CHEBI:57540"/>
        <dbReference type="ChEBI" id="CHEBI:57945"/>
        <dbReference type="ChEBI" id="CHEBI:132124"/>
    </reaction>
</comment>
<dbReference type="HAMAP" id="MF_01356">
    <property type="entry name" value="NDH1_NuoB"/>
    <property type="match status" value="1"/>
</dbReference>
<comment type="subunit">
    <text evidence="7">NDH-1 is composed of 14 different subunits. Subunits NuoB, C, D, E, F, and G constitute the peripheral sector of the complex.</text>
</comment>
<dbReference type="GO" id="GO:0005506">
    <property type="term" value="F:iron ion binding"/>
    <property type="evidence" value="ECO:0007669"/>
    <property type="project" value="UniProtKB-UniRule"/>
</dbReference>
<feature type="binding site" evidence="7">
    <location>
        <position position="143"/>
    </location>
    <ligand>
        <name>[4Fe-4S] cluster</name>
        <dbReference type="ChEBI" id="CHEBI:49883"/>
    </ligand>
</feature>
<accession>A0A2P5P4Q1</accession>
<dbReference type="GO" id="GO:0008137">
    <property type="term" value="F:NADH dehydrogenase (ubiquinone) activity"/>
    <property type="evidence" value="ECO:0007669"/>
    <property type="project" value="InterPro"/>
</dbReference>
<keyword evidence="4 7" id="KW-0874">Quinone</keyword>
<dbReference type="Gene3D" id="3.40.50.12280">
    <property type="match status" value="1"/>
</dbReference>
<evidence type="ECO:0000256" key="3">
    <source>
        <dbReference type="ARBA" id="ARBA00022485"/>
    </source>
</evidence>
<keyword evidence="7" id="KW-0472">Membrane</keyword>
<dbReference type="GO" id="GO:0050136">
    <property type="term" value="F:NADH dehydrogenase (quinone) (non-electrogenic) activity"/>
    <property type="evidence" value="ECO:0007669"/>
    <property type="project" value="UniProtKB-UniRule"/>
</dbReference>
<keyword evidence="7" id="KW-1003">Cell membrane</keyword>
<feature type="binding site" evidence="7">
    <location>
        <position position="77"/>
    </location>
    <ligand>
        <name>[4Fe-4S] cluster</name>
        <dbReference type="ChEBI" id="CHEBI:49883"/>
    </ligand>
</feature>
<evidence type="ECO:0000313" key="11">
    <source>
        <dbReference type="Proteomes" id="UP000235653"/>
    </source>
</evidence>
<dbReference type="NCBIfam" id="TIGR01957">
    <property type="entry name" value="nuoB_fam"/>
    <property type="match status" value="1"/>
</dbReference>
<comment type="function">
    <text evidence="7">NDH-1 shuttles electrons from NADH, via FMN and iron-sulfur (Fe-S) centers, to quinones in the respiratory chain. The immediate electron acceptor for the enzyme in this species is believed to be ubiquinone. Couples the redox reaction to proton translocation (for every two electrons transferred, four hydrogen ions are translocated across the cytoplasmic membrane), and thus conserves the redox energy in a proton gradient.</text>
</comment>
<comment type="cofactor">
    <cofactor evidence="7">
        <name>[4Fe-4S] cluster</name>
        <dbReference type="ChEBI" id="CHEBI:49883"/>
    </cofactor>
    <text evidence="7">Binds 1 [4Fe-4S] cluster.</text>
</comment>
<keyword evidence="7 8" id="KW-0479">Metal-binding</keyword>
<dbReference type="InterPro" id="IPR006138">
    <property type="entry name" value="NADH_UQ_OxRdtase_20Kd_su"/>
</dbReference>
<evidence type="ECO:0000259" key="9">
    <source>
        <dbReference type="Pfam" id="PF01058"/>
    </source>
</evidence>
<proteinExistence type="inferred from homology"/>
<dbReference type="Proteomes" id="UP000235653">
    <property type="component" value="Unassembled WGS sequence"/>
</dbReference>
<dbReference type="PANTHER" id="PTHR11995:SF14">
    <property type="entry name" value="NADH DEHYDROGENASE [UBIQUINONE] IRON-SULFUR PROTEIN 7, MITOCHONDRIAL"/>
    <property type="match status" value="1"/>
</dbReference>
<dbReference type="RefSeq" id="WP_104201616.1">
    <property type="nucleotide sequence ID" value="NZ_CP058566.2"/>
</dbReference>
<evidence type="ECO:0000313" key="10">
    <source>
        <dbReference type="EMBL" id="PPD57267.1"/>
    </source>
</evidence>
<sequence length="202" mass="22478">MAIDPIHRGIYSEIDMDVREGGEIEAFYAGHQIPIPDPIDWINAPPLAQNVLLTSVDKVINWSRRSSVWPVTFGLACCAIEMMCTAASRFDLARFGMEIFRASPRQADLMIVAGTLTWKMAPWLRRIYDQMPEPKWVLAMGACGTSGGMFKGSYSVVPGFNKVVPIDVYVPGCPPRPEALIEAITDIHAKIEKMHPTRKTSE</sequence>
<comment type="caution">
    <text evidence="10">The sequence shown here is derived from an EMBL/GenBank/DDBJ whole genome shotgun (WGS) entry which is preliminary data.</text>
</comment>
<dbReference type="InterPro" id="IPR006137">
    <property type="entry name" value="NADH_UbQ_OxRdtase-like_20kDa"/>
</dbReference>
<gene>
    <name evidence="7" type="primary">nuoB</name>
    <name evidence="10" type="ORF">JP09_010280</name>
</gene>
<dbReference type="Pfam" id="PF01058">
    <property type="entry name" value="Oxidored_q6"/>
    <property type="match status" value="1"/>
</dbReference>
<dbReference type="EC" id="7.1.1.-" evidence="7"/>
<keyword evidence="11" id="KW-1185">Reference proteome</keyword>
<feature type="binding site" evidence="7">
    <location>
        <position position="173"/>
    </location>
    <ligand>
        <name>[4Fe-4S] cluster</name>
        <dbReference type="ChEBI" id="CHEBI:49883"/>
    </ligand>
</feature>
<organism evidence="10 11">
    <name type="scientific">Dehalogenimonas etheniformans</name>
    <dbReference type="NCBI Taxonomy" id="1536648"/>
    <lineage>
        <taxon>Bacteria</taxon>
        <taxon>Bacillati</taxon>
        <taxon>Chloroflexota</taxon>
        <taxon>Dehalococcoidia</taxon>
        <taxon>Dehalococcoidales</taxon>
        <taxon>Dehalococcoidaceae</taxon>
        <taxon>Dehalogenimonas</taxon>
    </lineage>
</organism>
<dbReference type="NCBIfam" id="NF005012">
    <property type="entry name" value="PRK06411.1"/>
    <property type="match status" value="1"/>
</dbReference>
<dbReference type="GO" id="GO:0051539">
    <property type="term" value="F:4 iron, 4 sulfur cluster binding"/>
    <property type="evidence" value="ECO:0007669"/>
    <property type="project" value="UniProtKB-KW"/>
</dbReference>
<feature type="binding site" evidence="7">
    <location>
        <position position="78"/>
    </location>
    <ligand>
        <name>[4Fe-4S] cluster</name>
        <dbReference type="ChEBI" id="CHEBI:49883"/>
    </ligand>
</feature>
<evidence type="ECO:0000256" key="6">
    <source>
        <dbReference type="ARBA" id="ARBA00023027"/>
    </source>
</evidence>
<keyword evidence="6 7" id="KW-0520">NAD</keyword>
<keyword evidence="7" id="KW-0830">Ubiquinone</keyword>
<evidence type="ECO:0000256" key="8">
    <source>
        <dbReference type="RuleBase" id="RU004464"/>
    </source>
</evidence>
<evidence type="ECO:0000256" key="2">
    <source>
        <dbReference type="ARBA" id="ARBA00022448"/>
    </source>
</evidence>
<keyword evidence="2 7" id="KW-0813">Transport</keyword>
<dbReference type="AlphaFoldDB" id="A0A2P5P4Q1"/>
<dbReference type="GO" id="GO:0009060">
    <property type="term" value="P:aerobic respiration"/>
    <property type="evidence" value="ECO:0007669"/>
    <property type="project" value="TreeGrafter"/>
</dbReference>
<evidence type="ECO:0000256" key="1">
    <source>
        <dbReference type="ARBA" id="ARBA00009173"/>
    </source>
</evidence>
<dbReference type="SUPFAM" id="SSF56770">
    <property type="entry name" value="HydA/Nqo6-like"/>
    <property type="match status" value="1"/>
</dbReference>
<dbReference type="GO" id="GO:0048038">
    <property type="term" value="F:quinone binding"/>
    <property type="evidence" value="ECO:0007669"/>
    <property type="project" value="UniProtKB-KW"/>
</dbReference>
<comment type="similarity">
    <text evidence="1 7 8">Belongs to the complex I 20 kDa subunit family.</text>
</comment>
<reference evidence="10 11" key="1">
    <citation type="journal article" date="2017" name="ISME J.">
        <title>Grape pomace compost harbors organohalide-respiring Dehalogenimonas species with novel reductive dehalogenase genes.</title>
        <authorList>
            <person name="Yang Y."/>
            <person name="Higgins S.A."/>
            <person name="Yan J."/>
            <person name="Simsir B."/>
            <person name="Chourey K."/>
            <person name="Iyer R."/>
            <person name="Hettich R.L."/>
            <person name="Baldwin B."/>
            <person name="Ogles D.M."/>
            <person name="Loffler F.E."/>
        </authorList>
    </citation>
    <scope>NUCLEOTIDE SEQUENCE [LARGE SCALE GENOMIC DNA]</scope>
    <source>
        <strain evidence="10 11">GP</strain>
    </source>
</reference>
<dbReference type="GO" id="GO:0005886">
    <property type="term" value="C:plasma membrane"/>
    <property type="evidence" value="ECO:0007669"/>
    <property type="project" value="UniProtKB-SubCell"/>
</dbReference>
<dbReference type="FunFam" id="3.40.50.12280:FF:000002">
    <property type="entry name" value="NADH-quinone oxidoreductase subunit B"/>
    <property type="match status" value="1"/>
</dbReference>
<dbReference type="GO" id="GO:0045271">
    <property type="term" value="C:respiratory chain complex I"/>
    <property type="evidence" value="ECO:0007669"/>
    <property type="project" value="TreeGrafter"/>
</dbReference>
<keyword evidence="7 8" id="KW-0408">Iron</keyword>